<evidence type="ECO:0000259" key="4">
    <source>
        <dbReference type="PROSITE" id="PS50949"/>
    </source>
</evidence>
<name>A0A0F7HK97_9STAP</name>
<sequence length="237" mass="27715">MWKSTTPLYKQVANKIKEDIISNRTKGGEAIPTETKLAEMYEVSRVTVRRAVKLLIEEGMVYSVHGSGTYVSEKKIEHDIYKLQGFTEEMSGLHNNPTNEILEFQLTEPSEEVKEYLKLEDDQKVYYVKRLRLADGKPLILEESYLPFNLFPDLSVNVLKESKYEYIQNKGFKISKRHADLKPILPTEELMEQLHLDEEAPMLCLEAYSTFDDGTRFEYSKVYYHPVKYTFKFVSEK</sequence>
<dbReference type="SMART" id="SM00866">
    <property type="entry name" value="UTRA"/>
    <property type="match status" value="1"/>
</dbReference>
<evidence type="ECO:0000313" key="8">
    <source>
        <dbReference type="Proteomes" id="UP000183090"/>
    </source>
</evidence>
<keyword evidence="1" id="KW-0805">Transcription regulation</keyword>
<dbReference type="GO" id="GO:0003700">
    <property type="term" value="F:DNA-binding transcription factor activity"/>
    <property type="evidence" value="ECO:0007669"/>
    <property type="project" value="InterPro"/>
</dbReference>
<reference evidence="6 8" key="3">
    <citation type="submission" date="2016-10" db="EMBL/GenBank/DDBJ databases">
        <authorList>
            <person name="Varghese N."/>
            <person name="Submissions S."/>
        </authorList>
    </citation>
    <scope>NUCLEOTIDE SEQUENCE [LARGE SCALE GENOMIC DNA]</scope>
    <source>
        <strain evidence="6 8">CGMCC 1.6501</strain>
    </source>
</reference>
<dbReference type="InterPro" id="IPR036388">
    <property type="entry name" value="WH-like_DNA-bd_sf"/>
</dbReference>
<accession>A0A0F7HK97</accession>
<evidence type="ECO:0000256" key="1">
    <source>
        <dbReference type="ARBA" id="ARBA00023015"/>
    </source>
</evidence>
<dbReference type="CDD" id="cd07377">
    <property type="entry name" value="WHTH_GntR"/>
    <property type="match status" value="1"/>
</dbReference>
<dbReference type="PANTHER" id="PTHR44846">
    <property type="entry name" value="MANNOSYL-D-GLYCERATE TRANSPORT/METABOLISM SYSTEM REPRESSOR MNGR-RELATED"/>
    <property type="match status" value="1"/>
</dbReference>
<reference evidence="7" key="2">
    <citation type="submission" date="2015-04" db="EMBL/GenBank/DDBJ databases">
        <title>Complete genome sequence of Salinicoccus halodurans strain H3B36, isolated from the Qaidam basin of China.</title>
        <authorList>
            <person name="Ma Y."/>
            <person name="Jiang K."/>
            <person name="Xue Y."/>
        </authorList>
    </citation>
    <scope>NUCLEOTIDE SEQUENCE [LARGE SCALE GENOMIC DNA]</scope>
    <source>
        <strain evidence="7">H3B36</strain>
    </source>
</reference>
<dbReference type="PRINTS" id="PR00035">
    <property type="entry name" value="HTHGNTR"/>
</dbReference>
<dbReference type="Gene3D" id="3.40.1410.10">
    <property type="entry name" value="Chorismate lyase-like"/>
    <property type="match status" value="1"/>
</dbReference>
<dbReference type="GO" id="GO:0045892">
    <property type="term" value="P:negative regulation of DNA-templated transcription"/>
    <property type="evidence" value="ECO:0007669"/>
    <property type="project" value="TreeGrafter"/>
</dbReference>
<evidence type="ECO:0000256" key="3">
    <source>
        <dbReference type="ARBA" id="ARBA00023163"/>
    </source>
</evidence>
<dbReference type="RefSeq" id="WP_046789682.1">
    <property type="nucleotide sequence ID" value="NZ_CP011366.1"/>
</dbReference>
<protein>
    <submittedName>
        <fullName evidence="5 6">Transcriptional regulator</fullName>
    </submittedName>
</protein>
<keyword evidence="7" id="KW-1185">Reference proteome</keyword>
<dbReference type="Pfam" id="PF07702">
    <property type="entry name" value="UTRA"/>
    <property type="match status" value="1"/>
</dbReference>
<dbReference type="Proteomes" id="UP000183090">
    <property type="component" value="Unassembled WGS sequence"/>
</dbReference>
<dbReference type="SMART" id="SM00345">
    <property type="entry name" value="HTH_GNTR"/>
    <property type="match status" value="1"/>
</dbReference>
<dbReference type="EMBL" id="CP011366">
    <property type="protein sequence ID" value="AKG73492.1"/>
    <property type="molecule type" value="Genomic_DNA"/>
</dbReference>
<evidence type="ECO:0000256" key="2">
    <source>
        <dbReference type="ARBA" id="ARBA00023125"/>
    </source>
</evidence>
<dbReference type="Proteomes" id="UP000034029">
    <property type="component" value="Chromosome"/>
</dbReference>
<dbReference type="KEGG" id="shv:AAT16_04245"/>
<organism evidence="6 8">
    <name type="scientific">Salinicoccus halodurans</name>
    <dbReference type="NCBI Taxonomy" id="407035"/>
    <lineage>
        <taxon>Bacteria</taxon>
        <taxon>Bacillati</taxon>
        <taxon>Bacillota</taxon>
        <taxon>Bacilli</taxon>
        <taxon>Bacillales</taxon>
        <taxon>Staphylococcaceae</taxon>
        <taxon>Salinicoccus</taxon>
    </lineage>
</organism>
<evidence type="ECO:0000313" key="6">
    <source>
        <dbReference type="EMBL" id="SFK51463.1"/>
    </source>
</evidence>
<dbReference type="Gene3D" id="1.10.10.10">
    <property type="entry name" value="Winged helix-like DNA-binding domain superfamily/Winged helix DNA-binding domain"/>
    <property type="match status" value="1"/>
</dbReference>
<dbReference type="PANTHER" id="PTHR44846:SF1">
    <property type="entry name" value="MANNOSYL-D-GLYCERATE TRANSPORT_METABOLISM SYSTEM REPRESSOR MNGR-RELATED"/>
    <property type="match status" value="1"/>
</dbReference>
<dbReference type="GO" id="GO:0003677">
    <property type="term" value="F:DNA binding"/>
    <property type="evidence" value="ECO:0007669"/>
    <property type="project" value="UniProtKB-KW"/>
</dbReference>
<feature type="domain" description="HTH gntR-type" evidence="4">
    <location>
        <begin position="6"/>
        <end position="74"/>
    </location>
</feature>
<dbReference type="PROSITE" id="PS50949">
    <property type="entry name" value="HTH_GNTR"/>
    <property type="match status" value="1"/>
</dbReference>
<keyword evidence="3" id="KW-0804">Transcription</keyword>
<dbReference type="SUPFAM" id="SSF64288">
    <property type="entry name" value="Chorismate lyase-like"/>
    <property type="match status" value="1"/>
</dbReference>
<dbReference type="InterPro" id="IPR000524">
    <property type="entry name" value="Tscrpt_reg_HTH_GntR"/>
</dbReference>
<dbReference type="SUPFAM" id="SSF46785">
    <property type="entry name" value="Winged helix' DNA-binding domain"/>
    <property type="match status" value="1"/>
</dbReference>
<dbReference type="InterPro" id="IPR050679">
    <property type="entry name" value="Bact_HTH_transcr_reg"/>
</dbReference>
<gene>
    <name evidence="5" type="ORF">AAT16_04245</name>
    <name evidence="6" type="ORF">SAMN05216235_0086</name>
</gene>
<dbReference type="EMBL" id="FOTB01000001">
    <property type="protein sequence ID" value="SFK51463.1"/>
    <property type="molecule type" value="Genomic_DNA"/>
</dbReference>
<dbReference type="AlphaFoldDB" id="A0A0F7HK97"/>
<keyword evidence="2" id="KW-0238">DNA-binding</keyword>
<proteinExistence type="predicted"/>
<evidence type="ECO:0000313" key="7">
    <source>
        <dbReference type="Proteomes" id="UP000034029"/>
    </source>
</evidence>
<evidence type="ECO:0000313" key="5">
    <source>
        <dbReference type="EMBL" id="AKG73492.1"/>
    </source>
</evidence>
<reference evidence="5 7" key="1">
    <citation type="journal article" date="2015" name="Int. J. Syst. Evol. Microbiol.">
        <title>Complete genome sequence of Salinicoccus halodurans H3B36, isolated from the Qaidam Basin in China.</title>
        <authorList>
            <person name="Jiang K."/>
            <person name="Xue Y."/>
            <person name="Ma Y."/>
        </authorList>
    </citation>
    <scope>NUCLEOTIDE SEQUENCE [LARGE SCALE GENOMIC DNA]</scope>
    <source>
        <strain evidence="5 7">H3B36</strain>
    </source>
</reference>
<dbReference type="InterPro" id="IPR028978">
    <property type="entry name" value="Chorismate_lyase_/UTRA_dom_sf"/>
</dbReference>
<dbReference type="OrthoDB" id="9815017at2"/>
<dbReference type="InterPro" id="IPR036390">
    <property type="entry name" value="WH_DNA-bd_sf"/>
</dbReference>
<dbReference type="InterPro" id="IPR011663">
    <property type="entry name" value="UTRA"/>
</dbReference>
<dbReference type="Pfam" id="PF00392">
    <property type="entry name" value="GntR"/>
    <property type="match status" value="1"/>
</dbReference>